<dbReference type="EMBL" id="CP060139">
    <property type="protein sequence ID" value="QNR25187.1"/>
    <property type="molecule type" value="Genomic_DNA"/>
</dbReference>
<dbReference type="Pfam" id="PF04402">
    <property type="entry name" value="SIMPL"/>
    <property type="match status" value="1"/>
</dbReference>
<accession>A0A7H0VHI9</accession>
<feature type="signal peptide" evidence="1">
    <location>
        <begin position="1"/>
        <end position="22"/>
    </location>
</feature>
<feature type="chain" id="PRO_5028873026" evidence="1">
    <location>
        <begin position="23"/>
        <end position="239"/>
    </location>
</feature>
<dbReference type="Gene3D" id="3.30.110.170">
    <property type="entry name" value="Protein of unknown function (DUF541), domain 1"/>
    <property type="match status" value="1"/>
</dbReference>
<dbReference type="AlphaFoldDB" id="A0A7H0VHI9"/>
<keyword evidence="3" id="KW-1185">Reference proteome</keyword>
<name>A0A7H0VHI9_9FLAO</name>
<evidence type="ECO:0000313" key="3">
    <source>
        <dbReference type="Proteomes" id="UP000516305"/>
    </source>
</evidence>
<reference evidence="2 3" key="1">
    <citation type="submission" date="2020-08" db="EMBL/GenBank/DDBJ databases">
        <title>Croceimicrobium hydrocarbonivorans gen. nov., sp. nov., a novel marine bacterium isolated from a bacterial consortium that degrades polyethylene terephthalate.</title>
        <authorList>
            <person name="Liu R."/>
        </authorList>
    </citation>
    <scope>NUCLEOTIDE SEQUENCE [LARGE SCALE GENOMIC DNA]</scope>
    <source>
        <strain evidence="2 3">A20-9</strain>
    </source>
</reference>
<dbReference type="InterPro" id="IPR007497">
    <property type="entry name" value="SIMPL/DUF541"/>
</dbReference>
<evidence type="ECO:0000313" key="2">
    <source>
        <dbReference type="EMBL" id="QNR25187.1"/>
    </source>
</evidence>
<dbReference type="RefSeq" id="WP_210759713.1">
    <property type="nucleotide sequence ID" value="NZ_CP060139.1"/>
</dbReference>
<gene>
    <name evidence="2" type="ORF">H4K34_04930</name>
</gene>
<sequence>MNKILSLSILFFCSFFSLNAQSTDIQNQAYILVEGTATKSIVPNQIFIEITLAQDGRGKVEESIAVQEKNLLAGLKEIEIPADRLSKEDFNSGFVKVNWLIDEQIERANYILELKSPEEVSKVFGLLFQLKAEFASIVRTSHTELDSLMESNEIDAILKAKSKAQKLIEALGGKLGEPLIISEYSDIEGTISTLPGLTSQRAYVKTRSAKTGSVLDRDPYIEIQKIEIEASIKVKFAIE</sequence>
<evidence type="ECO:0000256" key="1">
    <source>
        <dbReference type="SAM" id="SignalP"/>
    </source>
</evidence>
<dbReference type="KEGG" id="chyd:H4K34_04930"/>
<proteinExistence type="predicted"/>
<protein>
    <submittedName>
        <fullName evidence="2">SIMPL domain-containing protein</fullName>
    </submittedName>
</protein>
<dbReference type="Proteomes" id="UP000516305">
    <property type="component" value="Chromosome"/>
</dbReference>
<organism evidence="2 3">
    <name type="scientific">Croceimicrobium hydrocarbonivorans</name>
    <dbReference type="NCBI Taxonomy" id="2761580"/>
    <lineage>
        <taxon>Bacteria</taxon>
        <taxon>Pseudomonadati</taxon>
        <taxon>Bacteroidota</taxon>
        <taxon>Flavobacteriia</taxon>
        <taxon>Flavobacteriales</taxon>
        <taxon>Owenweeksiaceae</taxon>
        <taxon>Croceimicrobium</taxon>
    </lineage>
</organism>
<keyword evidence="1" id="KW-0732">Signal</keyword>